<evidence type="ECO:0000313" key="2">
    <source>
        <dbReference type="EMBL" id="CAE8592302.1"/>
    </source>
</evidence>
<evidence type="ECO:0000256" key="1">
    <source>
        <dbReference type="SAM" id="MobiDB-lite"/>
    </source>
</evidence>
<dbReference type="OrthoDB" id="446631at2759"/>
<organism evidence="2 3">
    <name type="scientific">Polarella glacialis</name>
    <name type="common">Dinoflagellate</name>
    <dbReference type="NCBI Taxonomy" id="89957"/>
    <lineage>
        <taxon>Eukaryota</taxon>
        <taxon>Sar</taxon>
        <taxon>Alveolata</taxon>
        <taxon>Dinophyceae</taxon>
        <taxon>Suessiales</taxon>
        <taxon>Suessiaceae</taxon>
        <taxon>Polarella</taxon>
    </lineage>
</organism>
<evidence type="ECO:0000313" key="3">
    <source>
        <dbReference type="Proteomes" id="UP000654075"/>
    </source>
</evidence>
<dbReference type="InterPro" id="IPR036322">
    <property type="entry name" value="WD40_repeat_dom_sf"/>
</dbReference>
<dbReference type="AlphaFoldDB" id="A0A813DWM8"/>
<protein>
    <submittedName>
        <fullName evidence="2">Uncharacterized protein</fullName>
    </submittedName>
</protein>
<dbReference type="Proteomes" id="UP000654075">
    <property type="component" value="Unassembled WGS sequence"/>
</dbReference>
<feature type="compositionally biased region" description="Low complexity" evidence="1">
    <location>
        <begin position="16"/>
        <end position="34"/>
    </location>
</feature>
<reference evidence="2" key="1">
    <citation type="submission" date="2021-02" db="EMBL/GenBank/DDBJ databases">
        <authorList>
            <person name="Dougan E. K."/>
            <person name="Rhodes N."/>
            <person name="Thang M."/>
            <person name="Chan C."/>
        </authorList>
    </citation>
    <scope>NUCLEOTIDE SEQUENCE</scope>
</reference>
<keyword evidence="3" id="KW-1185">Reference proteome</keyword>
<feature type="non-terminal residue" evidence="2">
    <location>
        <position position="1"/>
    </location>
</feature>
<sequence>SAAAAASAAVLPAAPGAEIAGQGSGTGEESTSAQDLGSQQKVTRGQGGNAATSPTLEDIQKGLSSHITVVYPCEEQHRVYVGTAEGRVIIFKCEDGFPVLRWVVNPDDISAVTCIHVAGWAQGFEAPDGEEPGLLVVGSQDGAAHIYNLANLRLAGSINIPRVIPEVNIPGAHAGEAGHGAALRHI</sequence>
<accession>A0A813DWM8</accession>
<proteinExistence type="predicted"/>
<feature type="compositionally biased region" description="Polar residues" evidence="1">
    <location>
        <begin position="35"/>
        <end position="55"/>
    </location>
</feature>
<dbReference type="InterPro" id="IPR015943">
    <property type="entry name" value="WD40/YVTN_repeat-like_dom_sf"/>
</dbReference>
<feature type="non-terminal residue" evidence="2">
    <location>
        <position position="186"/>
    </location>
</feature>
<dbReference type="Gene3D" id="2.130.10.10">
    <property type="entry name" value="YVTN repeat-like/Quinoprotein amine dehydrogenase"/>
    <property type="match status" value="1"/>
</dbReference>
<dbReference type="EMBL" id="CAJNNV010005597">
    <property type="protein sequence ID" value="CAE8592302.1"/>
    <property type="molecule type" value="Genomic_DNA"/>
</dbReference>
<dbReference type="SUPFAM" id="SSF50978">
    <property type="entry name" value="WD40 repeat-like"/>
    <property type="match status" value="1"/>
</dbReference>
<gene>
    <name evidence="2" type="ORF">PGLA1383_LOCUS10958</name>
</gene>
<name>A0A813DWM8_POLGL</name>
<feature type="region of interest" description="Disordered" evidence="1">
    <location>
        <begin position="16"/>
        <end position="55"/>
    </location>
</feature>
<comment type="caution">
    <text evidence="2">The sequence shown here is derived from an EMBL/GenBank/DDBJ whole genome shotgun (WGS) entry which is preliminary data.</text>
</comment>